<dbReference type="EMBL" id="BMHA01000008">
    <property type="protein sequence ID" value="GGI07488.1"/>
    <property type="molecule type" value="Genomic_DNA"/>
</dbReference>
<keyword evidence="8 15" id="KW-0547">Nucleotide-binding</keyword>
<evidence type="ECO:0000313" key="20">
    <source>
        <dbReference type="EMBL" id="GGI07488.1"/>
    </source>
</evidence>
<proteinExistence type="inferred from homology"/>
<dbReference type="SUPFAM" id="SSF54991">
    <property type="entry name" value="Anticodon-binding domain of PheRS"/>
    <property type="match status" value="1"/>
</dbReference>
<dbReference type="Gene3D" id="2.40.50.140">
    <property type="entry name" value="Nucleic acid-binding proteins"/>
    <property type="match status" value="1"/>
</dbReference>
<evidence type="ECO:0000256" key="11">
    <source>
        <dbReference type="ARBA" id="ARBA00022884"/>
    </source>
</evidence>
<dbReference type="InterPro" id="IPR041616">
    <property type="entry name" value="PheRS_beta_core"/>
</dbReference>
<comment type="cofactor">
    <cofactor evidence="15">
        <name>Mg(2+)</name>
        <dbReference type="ChEBI" id="CHEBI:18420"/>
    </cofactor>
    <text evidence="15">Binds 2 magnesium ions per tetramer.</text>
</comment>
<dbReference type="GO" id="GO:0004826">
    <property type="term" value="F:phenylalanine-tRNA ligase activity"/>
    <property type="evidence" value="ECO:0007669"/>
    <property type="project" value="UniProtKB-UniRule"/>
</dbReference>
<evidence type="ECO:0000256" key="5">
    <source>
        <dbReference type="ARBA" id="ARBA00022555"/>
    </source>
</evidence>
<evidence type="ECO:0000256" key="13">
    <source>
        <dbReference type="ARBA" id="ARBA00023146"/>
    </source>
</evidence>
<dbReference type="PROSITE" id="PS51483">
    <property type="entry name" value="B5"/>
    <property type="match status" value="1"/>
</dbReference>
<dbReference type="Pfam" id="PF17759">
    <property type="entry name" value="tRNA_synthFbeta"/>
    <property type="match status" value="1"/>
</dbReference>
<dbReference type="InterPro" id="IPR005121">
    <property type="entry name" value="Fdx_antiC-bd"/>
</dbReference>
<dbReference type="Gene3D" id="3.50.40.10">
    <property type="entry name" value="Phenylalanyl-trna Synthetase, Chain B, domain 3"/>
    <property type="match status" value="1"/>
</dbReference>
<evidence type="ECO:0000256" key="10">
    <source>
        <dbReference type="ARBA" id="ARBA00022842"/>
    </source>
</evidence>
<dbReference type="PANTHER" id="PTHR10947">
    <property type="entry name" value="PHENYLALANYL-TRNA SYNTHETASE BETA CHAIN AND LEUCINE-RICH REPEAT-CONTAINING PROTEIN 47"/>
    <property type="match status" value="1"/>
</dbReference>
<dbReference type="SUPFAM" id="SSF55681">
    <property type="entry name" value="Class II aaRS and biotin synthetases"/>
    <property type="match status" value="1"/>
</dbReference>
<dbReference type="GO" id="GO:0000287">
    <property type="term" value="F:magnesium ion binding"/>
    <property type="evidence" value="ECO:0007669"/>
    <property type="project" value="UniProtKB-UniRule"/>
</dbReference>
<evidence type="ECO:0000256" key="14">
    <source>
        <dbReference type="ARBA" id="ARBA00049255"/>
    </source>
</evidence>
<gene>
    <name evidence="15 20" type="primary">pheT</name>
    <name evidence="20" type="ORF">GCM10011354_24350</name>
</gene>
<evidence type="ECO:0000256" key="16">
    <source>
        <dbReference type="PROSITE-ProRule" id="PRU00209"/>
    </source>
</evidence>
<dbReference type="InterPro" id="IPR002547">
    <property type="entry name" value="tRNA-bd_dom"/>
</dbReference>
<dbReference type="InterPro" id="IPR009061">
    <property type="entry name" value="DNA-bd_dom_put_sf"/>
</dbReference>
<dbReference type="EC" id="6.1.1.20" evidence="15"/>
<feature type="binding site" evidence="15">
    <location>
        <position position="472"/>
    </location>
    <ligand>
        <name>Mg(2+)</name>
        <dbReference type="ChEBI" id="CHEBI:18420"/>
        <note>shared with alpha subunit</note>
    </ligand>
</feature>
<dbReference type="SMART" id="SM00896">
    <property type="entry name" value="FDX-ACB"/>
    <property type="match status" value="1"/>
</dbReference>
<keyword evidence="10 15" id="KW-0460">Magnesium</keyword>
<protein>
    <recommendedName>
        <fullName evidence="15">Phenylalanine--tRNA ligase beta subunit</fullName>
        <ecNumber evidence="15">6.1.1.20</ecNumber>
    </recommendedName>
    <alternativeName>
        <fullName evidence="15">Phenylalanyl-tRNA synthetase beta subunit</fullName>
        <shortName evidence="15">PheRS</shortName>
    </alternativeName>
</protein>
<dbReference type="SUPFAM" id="SSF56037">
    <property type="entry name" value="PheT/TilS domain"/>
    <property type="match status" value="1"/>
</dbReference>
<evidence type="ECO:0000256" key="12">
    <source>
        <dbReference type="ARBA" id="ARBA00022917"/>
    </source>
</evidence>
<feature type="binding site" evidence="15">
    <location>
        <position position="471"/>
    </location>
    <ligand>
        <name>Mg(2+)</name>
        <dbReference type="ChEBI" id="CHEBI:18420"/>
        <note>shared with alpha subunit</note>
    </ligand>
</feature>
<comment type="similarity">
    <text evidence="2 15">Belongs to the phenylalanyl-tRNA synthetase beta subunit family. Type 1 subfamily.</text>
</comment>
<evidence type="ECO:0000259" key="17">
    <source>
        <dbReference type="PROSITE" id="PS50886"/>
    </source>
</evidence>
<dbReference type="GO" id="GO:0000049">
    <property type="term" value="F:tRNA binding"/>
    <property type="evidence" value="ECO:0007669"/>
    <property type="project" value="UniProtKB-UniRule"/>
</dbReference>
<comment type="subunit">
    <text evidence="3 15">Tetramer of two alpha and two beta subunits.</text>
</comment>
<dbReference type="InterPro" id="IPR005147">
    <property type="entry name" value="tRNA_synthase_B5-dom"/>
</dbReference>
<feature type="domain" description="B5" evidence="19">
    <location>
        <begin position="408"/>
        <end position="484"/>
    </location>
</feature>
<dbReference type="InterPro" id="IPR033714">
    <property type="entry name" value="tRNA_bind_bactPheRS"/>
</dbReference>
<keyword evidence="5 16" id="KW-0820">tRNA-binding</keyword>
<accession>A0A8J3ABC8</accession>
<name>A0A8J3ABC8_9ACTN</name>
<sequence>MKLPLSWLRTFVDVDLSVEELVEVMSLNGLEVESVETPGAGTAGVRTARVLHWQPHPDADRLRVVRVTGEGGDGEIELVCGAANFDVGDVVAHAVPGASIPGTGGPEGSSGMTMEARAIRGVVSNGMLASARELQLSDEHEGILLLPEHTPLGTDLLDLLPLGEPVIEVAVQPDRGDHLSVLGVARDLAAILGTSWREPEGVPAALDTPTIPVELQTDACERFVTWTLEDVHVQPSPPWLRQRLGQCGVRSIDVVVDVTNYVMLELGQPLHAFDLDRIAGPRLVVRDAREGDRLVTLDDQERELVVGDVVIDDADGPVSLAGVMGGASTEVVAETTRVLLEGAVWDPARIRRTSRRLNLVSEASQRFERRVDPEGAARGVARAVQLLTELTGARAVGTDTVRREADWTGRSTITVDPARIRRLLAVDELDAEQQTQLLTRSGSSVRPDGDLLEVTAPTWRGDLQREADVAEEVARLHGYERIPATLPKVTIVGGRSAAQRLEAELRAVALAAGLSEAITRPFVGGEALSGVVPTAGRVELSNPLAKDASSMRPSLVEGLLVALRRNTGQGRPGTALVEFGRLFRPVDDELADVLDAFEVIAAGGSWRWKAPDGSALPIQPRTVALAAQGLRLGHEHLDPEDRWSVYDLLAVLDEMVRRAAPPSVTWTLERRPVDRDGFHPGRSAALLLRPTPDADAVEIGFAGQLHPQEADRRDLPEPVVVAELLLEPLLRAVPRDGHAPVAARTLVRHPAMSLDVALVADEDVPYATLEAAVRAGAGDLLDGLWWFDEYRGEQVGPGRRSVAIRVRLQSPDRQLTDADEKAVIDAIAAEADAVGATLRR</sequence>
<dbReference type="Pfam" id="PF03483">
    <property type="entry name" value="B3_4"/>
    <property type="match status" value="1"/>
</dbReference>
<comment type="caution">
    <text evidence="20">The sequence shown here is derived from an EMBL/GenBank/DDBJ whole genome shotgun (WGS) entry which is preliminary data.</text>
</comment>
<evidence type="ECO:0000256" key="4">
    <source>
        <dbReference type="ARBA" id="ARBA00022490"/>
    </source>
</evidence>
<keyword evidence="21" id="KW-1185">Reference proteome</keyword>
<dbReference type="InterPro" id="IPR045864">
    <property type="entry name" value="aa-tRNA-synth_II/BPL/LPL"/>
</dbReference>
<reference evidence="20" key="2">
    <citation type="submission" date="2020-09" db="EMBL/GenBank/DDBJ databases">
        <authorList>
            <person name="Sun Q."/>
            <person name="Zhou Y."/>
        </authorList>
    </citation>
    <scope>NUCLEOTIDE SEQUENCE</scope>
    <source>
        <strain evidence="20">CGMCC 1.14988</strain>
    </source>
</reference>
<keyword evidence="9 15" id="KW-0067">ATP-binding</keyword>
<dbReference type="GO" id="GO:0006432">
    <property type="term" value="P:phenylalanyl-tRNA aminoacylation"/>
    <property type="evidence" value="ECO:0007669"/>
    <property type="project" value="UniProtKB-UniRule"/>
</dbReference>
<dbReference type="GO" id="GO:0009328">
    <property type="term" value="C:phenylalanine-tRNA ligase complex"/>
    <property type="evidence" value="ECO:0007669"/>
    <property type="project" value="TreeGrafter"/>
</dbReference>
<evidence type="ECO:0000256" key="1">
    <source>
        <dbReference type="ARBA" id="ARBA00004496"/>
    </source>
</evidence>
<evidence type="ECO:0000256" key="15">
    <source>
        <dbReference type="HAMAP-Rule" id="MF_00283"/>
    </source>
</evidence>
<dbReference type="Pfam" id="PF03147">
    <property type="entry name" value="FDX-ACB"/>
    <property type="match status" value="1"/>
</dbReference>
<dbReference type="RefSeq" id="WP_130649862.1">
    <property type="nucleotide sequence ID" value="NZ_BMHA01000008.1"/>
</dbReference>
<feature type="binding site" evidence="15">
    <location>
        <position position="468"/>
    </location>
    <ligand>
        <name>Mg(2+)</name>
        <dbReference type="ChEBI" id="CHEBI:18420"/>
        <note>shared with alpha subunit</note>
    </ligand>
</feature>
<keyword evidence="11 16" id="KW-0694">RNA-binding</keyword>
<dbReference type="Proteomes" id="UP000650511">
    <property type="component" value="Unassembled WGS sequence"/>
</dbReference>
<evidence type="ECO:0000256" key="6">
    <source>
        <dbReference type="ARBA" id="ARBA00022598"/>
    </source>
</evidence>
<evidence type="ECO:0000256" key="9">
    <source>
        <dbReference type="ARBA" id="ARBA00022840"/>
    </source>
</evidence>
<dbReference type="InterPro" id="IPR020825">
    <property type="entry name" value="Phe-tRNA_synthase-like_B3/B4"/>
</dbReference>
<dbReference type="SMART" id="SM00873">
    <property type="entry name" value="B3_4"/>
    <property type="match status" value="1"/>
</dbReference>
<dbReference type="Gene3D" id="3.30.56.10">
    <property type="match status" value="2"/>
</dbReference>
<evidence type="ECO:0000256" key="2">
    <source>
        <dbReference type="ARBA" id="ARBA00008653"/>
    </source>
</evidence>
<keyword evidence="4 15" id="KW-0963">Cytoplasm</keyword>
<evidence type="ECO:0000256" key="8">
    <source>
        <dbReference type="ARBA" id="ARBA00022741"/>
    </source>
</evidence>
<dbReference type="Pfam" id="PF03484">
    <property type="entry name" value="B5"/>
    <property type="match status" value="1"/>
</dbReference>
<comment type="catalytic activity">
    <reaction evidence="14 15">
        <text>tRNA(Phe) + L-phenylalanine + ATP = L-phenylalanyl-tRNA(Phe) + AMP + diphosphate + H(+)</text>
        <dbReference type="Rhea" id="RHEA:19413"/>
        <dbReference type="Rhea" id="RHEA-COMP:9668"/>
        <dbReference type="Rhea" id="RHEA-COMP:9699"/>
        <dbReference type="ChEBI" id="CHEBI:15378"/>
        <dbReference type="ChEBI" id="CHEBI:30616"/>
        <dbReference type="ChEBI" id="CHEBI:33019"/>
        <dbReference type="ChEBI" id="CHEBI:58095"/>
        <dbReference type="ChEBI" id="CHEBI:78442"/>
        <dbReference type="ChEBI" id="CHEBI:78531"/>
        <dbReference type="ChEBI" id="CHEBI:456215"/>
        <dbReference type="EC" id="6.1.1.20"/>
    </reaction>
</comment>
<evidence type="ECO:0000259" key="19">
    <source>
        <dbReference type="PROSITE" id="PS51483"/>
    </source>
</evidence>
<dbReference type="SMART" id="SM00874">
    <property type="entry name" value="B5"/>
    <property type="match status" value="1"/>
</dbReference>
<dbReference type="Pfam" id="PF01588">
    <property type="entry name" value="tRNA_bind"/>
    <property type="match status" value="1"/>
</dbReference>
<keyword evidence="12 15" id="KW-0648">Protein biosynthesis</keyword>
<keyword evidence="6 15" id="KW-0436">Ligase</keyword>
<keyword evidence="7 15" id="KW-0479">Metal-binding</keyword>
<dbReference type="InterPro" id="IPR045060">
    <property type="entry name" value="Phe-tRNA-ligase_IIc_bsu"/>
</dbReference>
<comment type="subcellular location">
    <subcellularLocation>
        <location evidence="1 15">Cytoplasm</location>
    </subcellularLocation>
</comment>
<reference evidence="20" key="1">
    <citation type="journal article" date="2014" name="Int. J. Syst. Evol. Microbiol.">
        <title>Complete genome sequence of Corynebacterium casei LMG S-19264T (=DSM 44701T), isolated from a smear-ripened cheese.</title>
        <authorList>
            <consortium name="US DOE Joint Genome Institute (JGI-PGF)"/>
            <person name="Walter F."/>
            <person name="Albersmeier A."/>
            <person name="Kalinowski J."/>
            <person name="Ruckert C."/>
        </authorList>
    </citation>
    <scope>NUCLEOTIDE SEQUENCE</scope>
    <source>
        <strain evidence="20">CGMCC 1.14988</strain>
    </source>
</reference>
<dbReference type="CDD" id="cd02796">
    <property type="entry name" value="tRNA_bind_bactPheRS"/>
    <property type="match status" value="1"/>
</dbReference>
<dbReference type="SUPFAM" id="SSF50249">
    <property type="entry name" value="Nucleic acid-binding proteins"/>
    <property type="match status" value="1"/>
</dbReference>
<dbReference type="OrthoDB" id="9805455at2"/>
<dbReference type="GO" id="GO:0005524">
    <property type="term" value="F:ATP binding"/>
    <property type="evidence" value="ECO:0007669"/>
    <property type="project" value="UniProtKB-UniRule"/>
</dbReference>
<feature type="binding site" evidence="15">
    <location>
        <position position="462"/>
    </location>
    <ligand>
        <name>Mg(2+)</name>
        <dbReference type="ChEBI" id="CHEBI:18420"/>
        <note>shared with alpha subunit</note>
    </ligand>
</feature>
<feature type="domain" description="FDX-ACB" evidence="18">
    <location>
        <begin position="747"/>
        <end position="839"/>
    </location>
</feature>
<dbReference type="InterPro" id="IPR036690">
    <property type="entry name" value="Fdx_antiC-bd_sf"/>
</dbReference>
<keyword evidence="13 15" id="KW-0030">Aminoacyl-tRNA synthetase</keyword>
<evidence type="ECO:0000256" key="7">
    <source>
        <dbReference type="ARBA" id="ARBA00022723"/>
    </source>
</evidence>
<dbReference type="InterPro" id="IPR012340">
    <property type="entry name" value="NA-bd_OB-fold"/>
</dbReference>
<evidence type="ECO:0000259" key="18">
    <source>
        <dbReference type="PROSITE" id="PS51447"/>
    </source>
</evidence>
<dbReference type="Gene3D" id="3.30.70.380">
    <property type="entry name" value="Ferrodoxin-fold anticodon-binding domain"/>
    <property type="match status" value="1"/>
</dbReference>
<dbReference type="Gene3D" id="3.30.930.10">
    <property type="entry name" value="Bira Bifunctional Protein, Domain 2"/>
    <property type="match status" value="1"/>
</dbReference>
<dbReference type="PROSITE" id="PS50886">
    <property type="entry name" value="TRBD"/>
    <property type="match status" value="1"/>
</dbReference>
<dbReference type="HAMAP" id="MF_00283">
    <property type="entry name" value="Phe_tRNA_synth_beta1"/>
    <property type="match status" value="1"/>
</dbReference>
<dbReference type="AlphaFoldDB" id="A0A8J3ABC8"/>
<dbReference type="NCBIfam" id="TIGR00472">
    <property type="entry name" value="pheT_bact"/>
    <property type="match status" value="1"/>
</dbReference>
<evidence type="ECO:0000313" key="21">
    <source>
        <dbReference type="Proteomes" id="UP000650511"/>
    </source>
</evidence>
<dbReference type="FunFam" id="3.50.40.10:FF:000001">
    <property type="entry name" value="Phenylalanine--tRNA ligase beta subunit"/>
    <property type="match status" value="1"/>
</dbReference>
<feature type="domain" description="TRNA-binding" evidence="17">
    <location>
        <begin position="39"/>
        <end position="157"/>
    </location>
</feature>
<dbReference type="SUPFAM" id="SSF46955">
    <property type="entry name" value="Putative DNA-binding domain"/>
    <property type="match status" value="1"/>
</dbReference>
<dbReference type="InterPro" id="IPR005146">
    <property type="entry name" value="B3/B4_tRNA-bd"/>
</dbReference>
<dbReference type="PANTHER" id="PTHR10947:SF0">
    <property type="entry name" value="PHENYLALANINE--TRNA LIGASE BETA SUBUNIT"/>
    <property type="match status" value="1"/>
</dbReference>
<organism evidence="20 21">
    <name type="scientific">Egicoccus halophilus</name>
    <dbReference type="NCBI Taxonomy" id="1670830"/>
    <lineage>
        <taxon>Bacteria</taxon>
        <taxon>Bacillati</taxon>
        <taxon>Actinomycetota</taxon>
        <taxon>Nitriliruptoria</taxon>
        <taxon>Egicoccales</taxon>
        <taxon>Egicoccaceae</taxon>
        <taxon>Egicoccus</taxon>
    </lineage>
</organism>
<dbReference type="InterPro" id="IPR004532">
    <property type="entry name" value="Phe-tRNA-ligase_IIc_bsu_bact"/>
</dbReference>
<evidence type="ECO:0000256" key="3">
    <source>
        <dbReference type="ARBA" id="ARBA00011209"/>
    </source>
</evidence>
<dbReference type="PROSITE" id="PS51447">
    <property type="entry name" value="FDX_ACB"/>
    <property type="match status" value="1"/>
</dbReference>